<dbReference type="Gene3D" id="1.20.120.1630">
    <property type="match status" value="1"/>
</dbReference>
<evidence type="ECO:0000256" key="1">
    <source>
        <dbReference type="SAM" id="Phobius"/>
    </source>
</evidence>
<gene>
    <name evidence="2" type="ORF">AKJ61_02340</name>
</gene>
<feature type="transmembrane region" description="Helical" evidence="1">
    <location>
        <begin position="21"/>
        <end position="51"/>
    </location>
</feature>
<dbReference type="AlphaFoldDB" id="A0A133U696"/>
<dbReference type="Proteomes" id="UP000070184">
    <property type="component" value="Unassembled WGS sequence"/>
</dbReference>
<feature type="transmembrane region" description="Helical" evidence="1">
    <location>
        <begin position="142"/>
        <end position="161"/>
    </location>
</feature>
<feature type="transmembrane region" description="Helical" evidence="1">
    <location>
        <begin position="112"/>
        <end position="130"/>
    </location>
</feature>
<dbReference type="EMBL" id="LHXK01000025">
    <property type="protein sequence ID" value="KXA89697.1"/>
    <property type="molecule type" value="Genomic_DNA"/>
</dbReference>
<name>A0A133U696_9EURY</name>
<feature type="transmembrane region" description="Helical" evidence="1">
    <location>
        <begin position="71"/>
        <end position="92"/>
    </location>
</feature>
<protein>
    <recommendedName>
        <fullName evidence="4">Steroid 5-alpha reductase C-terminal domain-containing protein</fullName>
    </recommendedName>
</protein>
<evidence type="ECO:0000313" key="3">
    <source>
        <dbReference type="Proteomes" id="UP000070184"/>
    </source>
</evidence>
<accession>A0A133U696</accession>
<keyword evidence="1" id="KW-0812">Transmembrane</keyword>
<keyword evidence="1" id="KW-1133">Transmembrane helix</keyword>
<proteinExistence type="predicted"/>
<evidence type="ECO:0000313" key="2">
    <source>
        <dbReference type="EMBL" id="KXA89697.1"/>
    </source>
</evidence>
<reference evidence="2 3" key="1">
    <citation type="journal article" date="2016" name="Sci. Rep.">
        <title>Metabolic traits of an uncultured archaeal lineage -MSBL1- from brine pools of the Red Sea.</title>
        <authorList>
            <person name="Mwirichia R."/>
            <person name="Alam I."/>
            <person name="Rashid M."/>
            <person name="Vinu M."/>
            <person name="Ba-Alawi W."/>
            <person name="Anthony Kamau A."/>
            <person name="Kamanda Ngugi D."/>
            <person name="Goker M."/>
            <person name="Klenk H.P."/>
            <person name="Bajic V."/>
            <person name="Stingl U."/>
        </authorList>
    </citation>
    <scope>NUCLEOTIDE SEQUENCE [LARGE SCALE GENOMIC DNA]</scope>
    <source>
        <strain evidence="2">SCGC-AAA259B11</strain>
    </source>
</reference>
<keyword evidence="1" id="KW-0472">Membrane</keyword>
<sequence length="215" mass="25038">MESLERVKDWLSKHIGSAMAPLLLLFQSIPVVGFMGLMLFPIATYLFSLFWKMPSARKFEIFTLFLSERLMLGRIIALSGFIVFLAGLVSLIRGREKIVKTKFYSLVRHPQYLGFIIMSWGISIMCIQHVRVAGWSARWGWGYIPFPIGWLLMALAYVLLARWEEWYLTKKHSREYQKYRQKVPFVFPIPHPAKIPQPLFTLAIVLILALPLMLF</sequence>
<keyword evidence="3" id="KW-1185">Reference proteome</keyword>
<organism evidence="2 3">
    <name type="scientific">candidate division MSBL1 archaeon SCGC-AAA259B11</name>
    <dbReference type="NCBI Taxonomy" id="1698260"/>
    <lineage>
        <taxon>Archaea</taxon>
        <taxon>Methanobacteriati</taxon>
        <taxon>Methanobacteriota</taxon>
        <taxon>candidate division MSBL1</taxon>
    </lineage>
</organism>
<evidence type="ECO:0008006" key="4">
    <source>
        <dbReference type="Google" id="ProtNLM"/>
    </source>
</evidence>
<comment type="caution">
    <text evidence="2">The sequence shown here is derived from an EMBL/GenBank/DDBJ whole genome shotgun (WGS) entry which is preliminary data.</text>
</comment>